<accession>N2ADX9</accession>
<evidence type="ECO:0000313" key="2">
    <source>
        <dbReference type="EMBL" id="EMZ26216.1"/>
    </source>
</evidence>
<evidence type="ECO:0000256" key="1">
    <source>
        <dbReference type="SAM" id="MobiDB-lite"/>
    </source>
</evidence>
<dbReference type="HOGENOM" id="CLU_093847_0_0_9"/>
<comment type="caution">
    <text evidence="2">The sequence shown here is derived from an EMBL/GenBank/DDBJ whole genome shotgun (WGS) entry which is preliminary data.</text>
</comment>
<dbReference type="STRING" id="1235802.C823_02571"/>
<dbReference type="EMBL" id="AQFT01000082">
    <property type="protein sequence ID" value="EMZ26216.1"/>
    <property type="molecule type" value="Genomic_DNA"/>
</dbReference>
<dbReference type="eggNOG" id="COG1345">
    <property type="taxonomic scope" value="Bacteria"/>
</dbReference>
<reference evidence="2 3" key="1">
    <citation type="journal article" date="2014" name="Genome Announc.">
        <title>Draft genome sequences of the altered schaedler flora, a defined bacterial community from gnotobiotic mice.</title>
        <authorList>
            <person name="Wannemuehler M.J."/>
            <person name="Overstreet A.M."/>
            <person name="Ward D.V."/>
            <person name="Phillips G.J."/>
        </authorList>
    </citation>
    <scope>NUCLEOTIDE SEQUENCE [LARGE SCALE GENOMIC DNA]</scope>
    <source>
        <strain evidence="2 3">ASF492</strain>
    </source>
</reference>
<protein>
    <recommendedName>
        <fullName evidence="4">Flagellar hook-associated protein 2 C-terminal domain-containing protein</fullName>
    </recommendedName>
</protein>
<proteinExistence type="predicted"/>
<dbReference type="Proteomes" id="UP000012589">
    <property type="component" value="Unassembled WGS sequence"/>
</dbReference>
<evidence type="ECO:0000313" key="3">
    <source>
        <dbReference type="Proteomes" id="UP000012589"/>
    </source>
</evidence>
<dbReference type="AlphaFoldDB" id="N2ADX9"/>
<feature type="region of interest" description="Disordered" evidence="1">
    <location>
        <begin position="266"/>
        <end position="296"/>
    </location>
</feature>
<evidence type="ECO:0008006" key="4">
    <source>
        <dbReference type="Google" id="ProtNLM"/>
    </source>
</evidence>
<sequence>MSEINSYSDYASRYNTNMDYSTLFGSGAPYIDSGMGGINVSDYAMIKNGSYGKLMKAYYAKQDADKLSQTGDSSKTLTLMRSSADSLKKSAEALGNASLYEKKKFKKKDEETGKETEVEDYDWEAITKAVKSFVDDYNSVVEQAGNSETKNVLRNAAWMTSITEKAGNLLSKVGITVGKGNKLEFDEEALKEKTALGKSGIELDNISTLKSLFTGSGSFGNQISQKASAISNAAARTKGVDKTYNKNGAYSDTISKLFQSTIDERVGSKDKDKVTDKSYWEQKLKEEKDKDKNKND</sequence>
<name>N2ADX9_9FIRM</name>
<gene>
    <name evidence="2" type="ORF">C823_02571</name>
</gene>
<dbReference type="PATRIC" id="fig|1235802.3.peg.2719"/>
<organism evidence="2 3">
    <name type="scientific">Eubacterium plexicaudatum ASF492</name>
    <dbReference type="NCBI Taxonomy" id="1235802"/>
    <lineage>
        <taxon>Bacteria</taxon>
        <taxon>Bacillati</taxon>
        <taxon>Bacillota</taxon>
        <taxon>Clostridia</taxon>
        <taxon>Eubacteriales</taxon>
        <taxon>Eubacteriaceae</taxon>
        <taxon>Eubacterium</taxon>
    </lineage>
</organism>
<keyword evidence="3" id="KW-1185">Reference proteome</keyword>